<evidence type="ECO:0000256" key="1">
    <source>
        <dbReference type="ARBA" id="ARBA00004974"/>
    </source>
</evidence>
<comment type="catalytic activity">
    <reaction evidence="13 14">
        <text>2 pyruvate + H(+) = (2S)-2-acetolactate + CO2</text>
        <dbReference type="Rhea" id="RHEA:25249"/>
        <dbReference type="ChEBI" id="CHEBI:15361"/>
        <dbReference type="ChEBI" id="CHEBI:15378"/>
        <dbReference type="ChEBI" id="CHEBI:16526"/>
        <dbReference type="ChEBI" id="CHEBI:58476"/>
        <dbReference type="EC" id="2.2.1.6"/>
    </reaction>
</comment>
<evidence type="ECO:0000256" key="12">
    <source>
        <dbReference type="ARBA" id="ARBA00023304"/>
    </source>
</evidence>
<dbReference type="Pfam" id="PF02775">
    <property type="entry name" value="TPP_enzyme_C"/>
    <property type="match status" value="1"/>
</dbReference>
<keyword evidence="5 14" id="KW-0028">Amino-acid biosynthesis</keyword>
<keyword evidence="9" id="KW-0274">FAD</keyword>
<dbReference type="PANTHER" id="PTHR18968">
    <property type="entry name" value="THIAMINE PYROPHOSPHATE ENZYMES"/>
    <property type="match status" value="1"/>
</dbReference>
<proteinExistence type="inferred from homology"/>
<dbReference type="NCBIfam" id="TIGR00118">
    <property type="entry name" value="acolac_lg"/>
    <property type="match status" value="1"/>
</dbReference>
<evidence type="ECO:0000256" key="14">
    <source>
        <dbReference type="RuleBase" id="RU003591"/>
    </source>
</evidence>
<evidence type="ECO:0000256" key="8">
    <source>
        <dbReference type="ARBA" id="ARBA00022723"/>
    </source>
</evidence>
<dbReference type="FunFam" id="3.40.50.970:FF:000016">
    <property type="entry name" value="Acetolactate synthase"/>
    <property type="match status" value="1"/>
</dbReference>
<evidence type="ECO:0000313" key="15">
    <source>
        <dbReference type="EMBL" id="URZ09391.1"/>
    </source>
</evidence>
<dbReference type="STRING" id="84029.CROST_22640"/>
<dbReference type="FunFam" id="3.40.50.970:FF:000007">
    <property type="entry name" value="Acetolactate synthase"/>
    <property type="match status" value="1"/>
</dbReference>
<dbReference type="InterPro" id="IPR011766">
    <property type="entry name" value="TPP_enzyme_TPP-bd"/>
</dbReference>
<protein>
    <recommendedName>
        <fullName evidence="4 14">Acetolactate synthase</fullName>
        <ecNumber evidence="4 14">2.2.1.6</ecNumber>
    </recommendedName>
</protein>
<dbReference type="SUPFAM" id="SSF52518">
    <property type="entry name" value="Thiamin diphosphate-binding fold (THDP-binding)"/>
    <property type="match status" value="2"/>
</dbReference>
<reference evidence="15 16" key="1">
    <citation type="submission" date="2022-04" db="EMBL/GenBank/DDBJ databases">
        <title>Genome sequence of C. roseum typestrain.</title>
        <authorList>
            <person name="Poehlein A."/>
            <person name="Schoch T."/>
            <person name="Duerre P."/>
            <person name="Daniel R."/>
        </authorList>
    </citation>
    <scope>NUCLEOTIDE SEQUENCE [LARGE SCALE GENOMIC DNA]</scope>
    <source>
        <strain evidence="15 16">DSM 7320</strain>
    </source>
</reference>
<dbReference type="InterPro" id="IPR012001">
    <property type="entry name" value="Thiamin_PyroP_enz_TPP-bd_dom"/>
</dbReference>
<comment type="cofactor">
    <cofactor evidence="14">
        <name>thiamine diphosphate</name>
        <dbReference type="ChEBI" id="CHEBI:58937"/>
    </cofactor>
    <text evidence="14">Binds 1 thiamine pyrophosphate per subunit.</text>
</comment>
<evidence type="ECO:0000256" key="10">
    <source>
        <dbReference type="ARBA" id="ARBA00022842"/>
    </source>
</evidence>
<dbReference type="Pfam" id="PF00205">
    <property type="entry name" value="TPP_enzyme_M"/>
    <property type="match status" value="1"/>
</dbReference>
<dbReference type="InterPro" id="IPR029035">
    <property type="entry name" value="DHS-like_NAD/FAD-binding_dom"/>
</dbReference>
<evidence type="ECO:0000256" key="7">
    <source>
        <dbReference type="ARBA" id="ARBA00022679"/>
    </source>
</evidence>
<evidence type="ECO:0000256" key="11">
    <source>
        <dbReference type="ARBA" id="ARBA00023052"/>
    </source>
</evidence>
<evidence type="ECO:0000256" key="6">
    <source>
        <dbReference type="ARBA" id="ARBA00022630"/>
    </source>
</evidence>
<keyword evidence="16" id="KW-1185">Reference proteome</keyword>
<evidence type="ECO:0000256" key="3">
    <source>
        <dbReference type="ARBA" id="ARBA00007812"/>
    </source>
</evidence>
<evidence type="ECO:0000256" key="4">
    <source>
        <dbReference type="ARBA" id="ARBA00013145"/>
    </source>
</evidence>
<dbReference type="GO" id="GO:0000287">
    <property type="term" value="F:magnesium ion binding"/>
    <property type="evidence" value="ECO:0007669"/>
    <property type="project" value="UniProtKB-UniRule"/>
</dbReference>
<comment type="pathway">
    <text evidence="1 14">Amino-acid biosynthesis; L-isoleucine biosynthesis; L-isoleucine from 2-oxobutanoate: step 1/4.</text>
</comment>
<dbReference type="InterPro" id="IPR045229">
    <property type="entry name" value="TPP_enz"/>
</dbReference>
<evidence type="ECO:0000313" key="16">
    <source>
        <dbReference type="Proteomes" id="UP000190951"/>
    </source>
</evidence>
<dbReference type="RefSeq" id="WP_077836072.1">
    <property type="nucleotide sequence ID" value="NZ_CP096983.1"/>
</dbReference>
<dbReference type="GO" id="GO:0030976">
    <property type="term" value="F:thiamine pyrophosphate binding"/>
    <property type="evidence" value="ECO:0007669"/>
    <property type="project" value="UniProtKB-UniRule"/>
</dbReference>
<keyword evidence="6" id="KW-0285">Flavoprotein</keyword>
<dbReference type="GO" id="GO:0009099">
    <property type="term" value="P:L-valine biosynthetic process"/>
    <property type="evidence" value="ECO:0007669"/>
    <property type="project" value="UniProtKB-UniPathway"/>
</dbReference>
<dbReference type="EMBL" id="CP096983">
    <property type="protein sequence ID" value="URZ09391.1"/>
    <property type="molecule type" value="Genomic_DNA"/>
</dbReference>
<dbReference type="GO" id="GO:0050660">
    <property type="term" value="F:flavin adenine dinucleotide binding"/>
    <property type="evidence" value="ECO:0007669"/>
    <property type="project" value="InterPro"/>
</dbReference>
<comment type="similarity">
    <text evidence="3 14">Belongs to the TPP enzyme family.</text>
</comment>
<dbReference type="InterPro" id="IPR029061">
    <property type="entry name" value="THDP-binding"/>
</dbReference>
<evidence type="ECO:0000256" key="2">
    <source>
        <dbReference type="ARBA" id="ARBA00005025"/>
    </source>
</evidence>
<dbReference type="KEGG" id="crw:CROST_000620"/>
<dbReference type="EC" id="2.2.1.6" evidence="4 14"/>
<dbReference type="SUPFAM" id="SSF52467">
    <property type="entry name" value="DHS-like NAD/FAD-binding domain"/>
    <property type="match status" value="1"/>
</dbReference>
<accession>A0A1S8L6B0</accession>
<dbReference type="GO" id="GO:0005948">
    <property type="term" value="C:acetolactate synthase complex"/>
    <property type="evidence" value="ECO:0007669"/>
    <property type="project" value="TreeGrafter"/>
</dbReference>
<evidence type="ECO:0000256" key="9">
    <source>
        <dbReference type="ARBA" id="ARBA00022827"/>
    </source>
</evidence>
<dbReference type="AlphaFoldDB" id="A0A1S8L6B0"/>
<keyword evidence="12 14" id="KW-0100">Branched-chain amino acid biosynthesis</keyword>
<sequence length="555" mass="60263">MKLSGAEIIIKLLEKEGIEVIAGIPGGSSLPMYNALSKSSIKHILARHEQGAGFISQGIARTTGKAAVCFATSGPGVTNLLTAIADAKLDSVPIIAITGQVPYKSMGTDAFQEVDTYGLTVPITKHNFLVRSVEELTYIIPKAFEIAETGRPGPVVIDVPKDIQNQIIEIEISENIGNKDKAINIDIYEIEKIAHAVNKAKKPLFIIGGGVTNSDSGYLVRDISQKNDIPVAATLMGLGNYPSESSLFIGMLGMHGEVATNLIVNEADLVLAFGIRFDDRATGDIKKFCPNATIVHVDIDSAEIDKLKKSKYSIAGDVKEVLLKLKPFIKVNKREAWKKEIKDIKTKHLMPEVTLSDDINNPINLIKVLNGLLDDDTIITTDVGQHQMWVAQHYNFRRPRKFITSGGLGTMGFGLPAAIGAAVANQDKKVVCISGDGSFMMNLQELSTLQELNLNVTVIILNNGCLGLVRQQQELFYEGRYIACKFKSKQDFSLIAAGFGIKSYCLKNEKDPICTLKKALLNKEPCVIDVLINENENVLPMVPPGGGNCEMVGGK</sequence>
<dbReference type="CDD" id="cd07035">
    <property type="entry name" value="TPP_PYR_POX_like"/>
    <property type="match status" value="1"/>
</dbReference>
<keyword evidence="10 14" id="KW-0460">Magnesium</keyword>
<name>A0A1S8L6B0_9CLOT</name>
<dbReference type="FunFam" id="3.40.50.1220:FF:000008">
    <property type="entry name" value="Acetolactate synthase"/>
    <property type="match status" value="1"/>
</dbReference>
<organism evidence="15 16">
    <name type="scientific">Clostridium felsineum</name>
    <dbReference type="NCBI Taxonomy" id="36839"/>
    <lineage>
        <taxon>Bacteria</taxon>
        <taxon>Bacillati</taxon>
        <taxon>Bacillota</taxon>
        <taxon>Clostridia</taxon>
        <taxon>Eubacteriales</taxon>
        <taxon>Clostridiaceae</taxon>
        <taxon>Clostridium</taxon>
    </lineage>
</organism>
<comment type="pathway">
    <text evidence="2 14">Amino-acid biosynthesis; L-valine biosynthesis; L-valine from pyruvate: step 1/4.</text>
</comment>
<keyword evidence="11 14" id="KW-0786">Thiamine pyrophosphate</keyword>
<keyword evidence="7 14" id="KW-0808">Transferase</keyword>
<dbReference type="Gene3D" id="3.40.50.1220">
    <property type="entry name" value="TPP-binding domain"/>
    <property type="match status" value="1"/>
</dbReference>
<dbReference type="Gene3D" id="3.40.50.970">
    <property type="match status" value="2"/>
</dbReference>
<dbReference type="PANTHER" id="PTHR18968:SF170">
    <property type="entry name" value="ACETOLACTATE SYNTHASE ISOZYME 1 LARGE SUBUNIT"/>
    <property type="match status" value="1"/>
</dbReference>
<dbReference type="Proteomes" id="UP000190951">
    <property type="component" value="Chromosome"/>
</dbReference>
<dbReference type="CDD" id="cd02015">
    <property type="entry name" value="TPP_AHAS"/>
    <property type="match status" value="1"/>
</dbReference>
<comment type="cofactor">
    <cofactor evidence="14">
        <name>Mg(2+)</name>
        <dbReference type="ChEBI" id="CHEBI:18420"/>
    </cofactor>
    <text evidence="14">Binds 1 Mg(2+) ion per subunit.</text>
</comment>
<dbReference type="InterPro" id="IPR012000">
    <property type="entry name" value="Thiamin_PyroP_enz_cen_dom"/>
</dbReference>
<dbReference type="InterPro" id="IPR012846">
    <property type="entry name" value="Acetolactate_synth_lsu"/>
</dbReference>
<dbReference type="GO" id="GO:0003984">
    <property type="term" value="F:acetolactate synthase activity"/>
    <property type="evidence" value="ECO:0007669"/>
    <property type="project" value="UniProtKB-EC"/>
</dbReference>
<keyword evidence="8 14" id="KW-0479">Metal-binding</keyword>
<dbReference type="GO" id="GO:0009097">
    <property type="term" value="P:isoleucine biosynthetic process"/>
    <property type="evidence" value="ECO:0007669"/>
    <property type="project" value="UniProtKB-UniPathway"/>
</dbReference>
<dbReference type="InterPro" id="IPR039368">
    <property type="entry name" value="AHAS_TPP"/>
</dbReference>
<evidence type="ECO:0000256" key="5">
    <source>
        <dbReference type="ARBA" id="ARBA00022605"/>
    </source>
</evidence>
<gene>
    <name evidence="15" type="primary">ilvB_1</name>
    <name evidence="15" type="ORF">CROST_000620</name>
</gene>
<dbReference type="Pfam" id="PF02776">
    <property type="entry name" value="TPP_enzyme_N"/>
    <property type="match status" value="1"/>
</dbReference>
<evidence type="ECO:0000256" key="13">
    <source>
        <dbReference type="ARBA" id="ARBA00048670"/>
    </source>
</evidence>